<evidence type="ECO:0000313" key="12">
    <source>
        <dbReference type="EMBL" id="RHK31759.1"/>
    </source>
</evidence>
<dbReference type="InterPro" id="IPR016099">
    <property type="entry name" value="Prismane-like_a/b-sand"/>
</dbReference>
<dbReference type="EMBL" id="QRNJ01000129">
    <property type="protein sequence ID" value="RHK31759.1"/>
    <property type="molecule type" value="Genomic_DNA"/>
</dbReference>
<evidence type="ECO:0000313" key="13">
    <source>
        <dbReference type="Proteomes" id="UP000283497"/>
    </source>
</evidence>
<dbReference type="PANTHER" id="PTHR30109:SF4">
    <property type="entry name" value="CARBON MONOXIDE DEHYDROGENASE"/>
    <property type="match status" value="1"/>
</dbReference>
<feature type="binding site" evidence="10">
    <location>
        <position position="507"/>
    </location>
    <ligand>
        <name>[Ni-4Fe-4S] cluster</name>
        <dbReference type="ChEBI" id="CHEBI:47739"/>
    </ligand>
</feature>
<dbReference type="Proteomes" id="UP000286561">
    <property type="component" value="Unassembled WGS sequence"/>
</dbReference>
<feature type="binding site" evidence="10">
    <location>
        <position position="74"/>
    </location>
    <ligand>
        <name>[4Fe-4S] cluster</name>
        <dbReference type="ChEBI" id="CHEBI:49883"/>
        <label>2</label>
    </ligand>
</feature>
<dbReference type="GO" id="GO:0004601">
    <property type="term" value="F:peroxidase activity"/>
    <property type="evidence" value="ECO:0007669"/>
    <property type="project" value="TreeGrafter"/>
</dbReference>
<evidence type="ECO:0000256" key="7">
    <source>
        <dbReference type="ARBA" id="ARBA00023014"/>
    </source>
</evidence>
<sequence>MKGKSGGGYVMADKTCSSADKVLEVFLENAPMDTSHHRMVKQQNKCGYGLQGICCRLCSNGPCRLSPAKPKGVCGADADTIACRNFLRQVAAGSGCYTHVVENTARRLKEMAQELQAEGKKPKYKDSVAKLAKILQINCCGNCGSDCHNSCAKTAEMIADAVLADIRKPYDEKMTLMKNIALPKRYELWEKLGILPGGAKDEIFNAVVKTSTNLNSDPMDMLLQCLRLGISTGNYGLILTNLMNDIIMGPPQISMDPVGFRIIDPEYINIMITGHQQSMFADLEEKLESEIVQKSAELVGAKGIRIVGCTCVGQDYQARSGCYKDVYCGHAGNNYTSEAVLMTGCVDLVVSEFNCTIPGIEPICDQLDIKMICLDDVAKKANAQLLPYTAEEKEKITSQIIADALCGFKNRKEKLYGTAPAKGEKRVNVMAQHGFDKSITGLSEDTLVAALGGTLQPLIDAIVSGKIKGIAAVVGCSNLRAKGHDVFTVELAKELIKKDILVLSAGCTCGGLENCGLMTMDAVELCGDGLKEICTALGVPPVLNFGPCLAIGRIELAACALAKELNVDLPQLPVVISAPQWLEEQALADGAYALALGFPLHLALSPFVTGSQVAVNVLTEGLKNLTGGQLIIETEVDAAAQKFEDIIKEKRAGLGIDNGINKGGDAIC</sequence>
<dbReference type="InterPro" id="IPR004137">
    <property type="entry name" value="HCP/CODH"/>
</dbReference>
<dbReference type="Proteomes" id="UP000283497">
    <property type="component" value="Unassembled WGS sequence"/>
</dbReference>
<dbReference type="GO" id="GO:0006091">
    <property type="term" value="P:generation of precursor metabolites and energy"/>
    <property type="evidence" value="ECO:0007669"/>
    <property type="project" value="InterPro"/>
</dbReference>
<evidence type="ECO:0000256" key="1">
    <source>
        <dbReference type="ARBA" id="ARBA00001966"/>
    </source>
</evidence>
<comment type="caution">
    <text evidence="11">The sequence shown here is derived from an EMBL/GenBank/DDBJ whole genome shotgun (WGS) entry which is preliminary data.</text>
</comment>
<dbReference type="EC" id="1.2.7.4" evidence="9"/>
<dbReference type="InterPro" id="IPR016101">
    <property type="entry name" value="CO_DH_a-bundle"/>
</dbReference>
<dbReference type="InterPro" id="IPR010047">
    <property type="entry name" value="CODH"/>
</dbReference>
<comment type="cofactor">
    <cofactor evidence="1">
        <name>[4Fe-4S] cluster</name>
        <dbReference type="ChEBI" id="CHEBI:49883"/>
    </cofactor>
</comment>
<protein>
    <recommendedName>
        <fullName evidence="9">Carbon monoxide dehydrogenase</fullName>
        <ecNumber evidence="9">1.2.7.4</ecNumber>
    </recommendedName>
</protein>
<feature type="binding site" evidence="10">
    <location>
        <position position="55"/>
    </location>
    <ligand>
        <name>[4Fe-4S] cluster</name>
        <dbReference type="ChEBI" id="CHEBI:49883"/>
        <label>2</label>
    </ligand>
</feature>
<reference evidence="13 14" key="1">
    <citation type="submission" date="2018-08" db="EMBL/GenBank/DDBJ databases">
        <title>A genome reference for cultivated species of the human gut microbiota.</title>
        <authorList>
            <person name="Zou Y."/>
            <person name="Xue W."/>
            <person name="Luo G."/>
        </authorList>
    </citation>
    <scope>NUCLEOTIDE SEQUENCE [LARGE SCALE GENOMIC DNA]</scope>
    <source>
        <strain evidence="12 13">AF45-14BH</strain>
        <strain evidence="11 14">AM48-23BH</strain>
    </source>
</reference>
<keyword evidence="7 9" id="KW-0411">Iron-sulfur</keyword>
<dbReference type="Gene3D" id="3.40.50.2030">
    <property type="match status" value="2"/>
</dbReference>
<dbReference type="NCBIfam" id="TIGR01702">
    <property type="entry name" value="CO_DH_cata"/>
    <property type="match status" value="1"/>
</dbReference>
<dbReference type="GO" id="GO:0050418">
    <property type="term" value="F:hydroxylamine reductase activity"/>
    <property type="evidence" value="ECO:0007669"/>
    <property type="project" value="TreeGrafter"/>
</dbReference>
<evidence type="ECO:0000256" key="9">
    <source>
        <dbReference type="PIRNR" id="PIRNR005023"/>
    </source>
</evidence>
<evidence type="ECO:0000256" key="8">
    <source>
        <dbReference type="ARBA" id="ARBA00048733"/>
    </source>
</evidence>
<dbReference type="GO" id="GO:0051539">
    <property type="term" value="F:4 iron, 4 sulfur cluster binding"/>
    <property type="evidence" value="ECO:0007669"/>
    <property type="project" value="UniProtKB-UniRule"/>
</dbReference>
<gene>
    <name evidence="11" type="primary">cooS</name>
    <name evidence="12" type="ORF">DW068_17180</name>
    <name evidence="11" type="ORF">DW972_14530</name>
</gene>
<dbReference type="AlphaFoldDB" id="A0A413PMY9"/>
<feature type="binding site" evidence="10">
    <location>
        <position position="476"/>
    </location>
    <ligand>
        <name>[Ni-4Fe-4S] cluster</name>
        <dbReference type="ChEBI" id="CHEBI:47739"/>
    </ligand>
</feature>
<keyword evidence="2 9" id="KW-0004">4Fe-4S</keyword>
<evidence type="ECO:0000256" key="6">
    <source>
        <dbReference type="ARBA" id="ARBA00023004"/>
    </source>
</evidence>
<dbReference type="GO" id="GO:0042542">
    <property type="term" value="P:response to hydrogen peroxide"/>
    <property type="evidence" value="ECO:0007669"/>
    <property type="project" value="TreeGrafter"/>
</dbReference>
<feature type="binding site" evidence="10">
    <location>
        <position position="548"/>
    </location>
    <ligand>
        <name>[Ni-4Fe-4S] cluster</name>
        <dbReference type="ChEBI" id="CHEBI:47739"/>
    </ligand>
</feature>
<dbReference type="PIRSF" id="PIRSF005023">
    <property type="entry name" value="CODH"/>
    <property type="match status" value="1"/>
</dbReference>
<dbReference type="EMBL" id="QSEP01000162">
    <property type="protein sequence ID" value="RGZ77421.1"/>
    <property type="molecule type" value="Genomic_DNA"/>
</dbReference>
<dbReference type="GO" id="GO:0016151">
    <property type="term" value="F:nickel cation binding"/>
    <property type="evidence" value="ECO:0007669"/>
    <property type="project" value="InterPro"/>
</dbReference>
<dbReference type="Gene3D" id="1.20.1270.30">
    <property type="match status" value="1"/>
</dbReference>
<evidence type="ECO:0000313" key="14">
    <source>
        <dbReference type="Proteomes" id="UP000286561"/>
    </source>
</evidence>
<evidence type="ECO:0000256" key="10">
    <source>
        <dbReference type="PIRSR" id="PIRSR005023-1"/>
    </source>
</evidence>
<name>A0A413PMY9_9FIRM</name>
<dbReference type="PANTHER" id="PTHR30109">
    <property type="entry name" value="HYDROXYLAMINE REDUCTASE"/>
    <property type="match status" value="1"/>
</dbReference>
<keyword evidence="6 9" id="KW-0408">Iron</keyword>
<dbReference type="GO" id="GO:0043885">
    <property type="term" value="F:anaerobic carbon-monoxide dehydrogenase activity"/>
    <property type="evidence" value="ECO:0007669"/>
    <property type="project" value="UniProtKB-UniRule"/>
</dbReference>
<feature type="binding site" evidence="10">
    <location>
        <position position="54"/>
    </location>
    <ligand>
        <name>[4Fe-4S] cluster</name>
        <dbReference type="ChEBI" id="CHEBI:49883"/>
        <label>1</label>
        <note>ligand shared between dimeric partners</note>
    </ligand>
</feature>
<feature type="binding site" evidence="10">
    <location>
        <position position="355"/>
    </location>
    <ligand>
        <name>[Ni-4Fe-4S] cluster</name>
        <dbReference type="ChEBI" id="CHEBI:47739"/>
    </ligand>
</feature>
<feature type="binding site" evidence="10">
    <location>
        <position position="58"/>
    </location>
    <ligand>
        <name>[4Fe-4S] cluster</name>
        <dbReference type="ChEBI" id="CHEBI:49883"/>
        <label>2</label>
    </ligand>
</feature>
<keyword evidence="3 10" id="KW-0533">Nickel</keyword>
<comment type="catalytic activity">
    <reaction evidence="8 9">
        <text>CO + 2 oxidized [2Fe-2S]-[ferredoxin] + H2O = 2 reduced [2Fe-2S]-[ferredoxin] + CO2 + 2 H(+)</text>
        <dbReference type="Rhea" id="RHEA:21040"/>
        <dbReference type="Rhea" id="RHEA-COMP:10000"/>
        <dbReference type="Rhea" id="RHEA-COMP:10001"/>
        <dbReference type="ChEBI" id="CHEBI:15377"/>
        <dbReference type="ChEBI" id="CHEBI:15378"/>
        <dbReference type="ChEBI" id="CHEBI:16526"/>
        <dbReference type="ChEBI" id="CHEBI:17245"/>
        <dbReference type="ChEBI" id="CHEBI:33737"/>
        <dbReference type="ChEBI" id="CHEBI:33738"/>
        <dbReference type="EC" id="1.2.7.4"/>
    </reaction>
</comment>
<feature type="binding site" evidence="10">
    <location>
        <position position="46"/>
    </location>
    <ligand>
        <name>[4Fe-4S] cluster</name>
        <dbReference type="ChEBI" id="CHEBI:49883"/>
        <label>1</label>
        <note>ligand shared between dimeric partners</note>
    </ligand>
</feature>
<evidence type="ECO:0000256" key="4">
    <source>
        <dbReference type="ARBA" id="ARBA00022723"/>
    </source>
</evidence>
<proteinExistence type="predicted"/>
<evidence type="ECO:0000313" key="11">
    <source>
        <dbReference type="EMBL" id="RGZ77421.1"/>
    </source>
</evidence>
<dbReference type="InterPro" id="IPR011254">
    <property type="entry name" value="Prismane-like_sf"/>
</dbReference>
<keyword evidence="4 9" id="KW-0479">Metal-binding</keyword>
<dbReference type="SUPFAM" id="SSF56821">
    <property type="entry name" value="Prismane protein-like"/>
    <property type="match status" value="1"/>
</dbReference>
<keyword evidence="5 9" id="KW-0560">Oxidoreductase</keyword>
<feature type="binding site" evidence="10">
    <location>
        <position position="311"/>
    </location>
    <ligand>
        <name>[Ni-4Fe-4S] cluster</name>
        <dbReference type="ChEBI" id="CHEBI:47739"/>
    </ligand>
</feature>
<accession>A0A413PMY9</accession>
<evidence type="ECO:0000256" key="2">
    <source>
        <dbReference type="ARBA" id="ARBA00022485"/>
    </source>
</evidence>
<evidence type="ECO:0000256" key="5">
    <source>
        <dbReference type="ARBA" id="ARBA00023002"/>
    </source>
</evidence>
<organism evidence="11 14">
    <name type="scientific">Anaerobutyricum hallii</name>
    <dbReference type="NCBI Taxonomy" id="39488"/>
    <lineage>
        <taxon>Bacteria</taxon>
        <taxon>Bacillati</taxon>
        <taxon>Bacillota</taxon>
        <taxon>Clostridia</taxon>
        <taxon>Lachnospirales</taxon>
        <taxon>Lachnospiraceae</taxon>
        <taxon>Anaerobutyricum</taxon>
    </lineage>
</organism>
<dbReference type="Pfam" id="PF03063">
    <property type="entry name" value="Prismane"/>
    <property type="match status" value="1"/>
</dbReference>
<feature type="binding site" evidence="10">
    <location>
        <position position="63"/>
    </location>
    <ligand>
        <name>[4Fe-4S] cluster</name>
        <dbReference type="ChEBI" id="CHEBI:49883"/>
        <label>2</label>
    </ligand>
</feature>
<feature type="binding site" evidence="10">
    <location>
        <position position="275"/>
    </location>
    <ligand>
        <name>[Ni-4Fe-4S] cluster</name>
        <dbReference type="ChEBI" id="CHEBI:47739"/>
    </ligand>
</feature>
<evidence type="ECO:0000256" key="3">
    <source>
        <dbReference type="ARBA" id="ARBA00022596"/>
    </source>
</evidence>
<dbReference type="RefSeq" id="WP_118315395.1">
    <property type="nucleotide sequence ID" value="NZ_QRNJ01000129.1"/>
</dbReference>